<evidence type="ECO:0000313" key="2">
    <source>
        <dbReference type="EMBL" id="KAJ8368647.1"/>
    </source>
</evidence>
<evidence type="ECO:0000256" key="1">
    <source>
        <dbReference type="SAM" id="MobiDB-lite"/>
    </source>
</evidence>
<sequence>MIAREPSPVVTDGNDILIGAEETGETIDTCRGATSVLKGNNRPPARPPLFDVRAPFLRRAEKKDGNKGEVNGGRPLQEANHGPVPNAEPRELPGGGGGAEEKSGAEAGTGSLGRVFLKYRQCFNVTLLRRQPSPRAVFRMLKRGARRRRVTLRYSIDPSYLGLSGMFFQETVTAAEAAFASLSLCADILEG</sequence>
<feature type="region of interest" description="Disordered" evidence="1">
    <location>
        <begin position="60"/>
        <end position="107"/>
    </location>
</feature>
<proteinExistence type="predicted"/>
<accession>A0A9Q1FWA6</accession>
<evidence type="ECO:0000313" key="3">
    <source>
        <dbReference type="Proteomes" id="UP001152622"/>
    </source>
</evidence>
<comment type="caution">
    <text evidence="2">The sequence shown here is derived from an EMBL/GenBank/DDBJ whole genome shotgun (WGS) entry which is preliminary data.</text>
</comment>
<dbReference type="EMBL" id="JAINUF010000003">
    <property type="protein sequence ID" value="KAJ8368647.1"/>
    <property type="molecule type" value="Genomic_DNA"/>
</dbReference>
<keyword evidence="3" id="KW-1185">Reference proteome</keyword>
<gene>
    <name evidence="2" type="ORF">SKAU_G00086750</name>
</gene>
<dbReference type="AlphaFoldDB" id="A0A9Q1FWA6"/>
<reference evidence="2" key="1">
    <citation type="journal article" date="2023" name="Science">
        <title>Genome structures resolve the early diversification of teleost fishes.</title>
        <authorList>
            <person name="Parey E."/>
            <person name="Louis A."/>
            <person name="Montfort J."/>
            <person name="Bouchez O."/>
            <person name="Roques C."/>
            <person name="Iampietro C."/>
            <person name="Lluch J."/>
            <person name="Castinel A."/>
            <person name="Donnadieu C."/>
            <person name="Desvignes T."/>
            <person name="Floi Bucao C."/>
            <person name="Jouanno E."/>
            <person name="Wen M."/>
            <person name="Mejri S."/>
            <person name="Dirks R."/>
            <person name="Jansen H."/>
            <person name="Henkel C."/>
            <person name="Chen W.J."/>
            <person name="Zahm M."/>
            <person name="Cabau C."/>
            <person name="Klopp C."/>
            <person name="Thompson A.W."/>
            <person name="Robinson-Rechavi M."/>
            <person name="Braasch I."/>
            <person name="Lecointre G."/>
            <person name="Bobe J."/>
            <person name="Postlethwait J.H."/>
            <person name="Berthelot C."/>
            <person name="Roest Crollius H."/>
            <person name="Guiguen Y."/>
        </authorList>
    </citation>
    <scope>NUCLEOTIDE SEQUENCE</scope>
    <source>
        <strain evidence="2">WJC10195</strain>
    </source>
</reference>
<name>A0A9Q1FWA6_SYNKA</name>
<protein>
    <submittedName>
        <fullName evidence="2">Uncharacterized protein</fullName>
    </submittedName>
</protein>
<organism evidence="2 3">
    <name type="scientific">Synaphobranchus kaupii</name>
    <name type="common">Kaup's arrowtooth eel</name>
    <dbReference type="NCBI Taxonomy" id="118154"/>
    <lineage>
        <taxon>Eukaryota</taxon>
        <taxon>Metazoa</taxon>
        <taxon>Chordata</taxon>
        <taxon>Craniata</taxon>
        <taxon>Vertebrata</taxon>
        <taxon>Euteleostomi</taxon>
        <taxon>Actinopterygii</taxon>
        <taxon>Neopterygii</taxon>
        <taxon>Teleostei</taxon>
        <taxon>Anguilliformes</taxon>
        <taxon>Synaphobranchidae</taxon>
        <taxon>Synaphobranchus</taxon>
    </lineage>
</organism>
<dbReference type="Proteomes" id="UP001152622">
    <property type="component" value="Chromosome 3"/>
</dbReference>